<evidence type="ECO:0000256" key="1">
    <source>
        <dbReference type="SAM" id="MobiDB-lite"/>
    </source>
</evidence>
<dbReference type="Pfam" id="PF00211">
    <property type="entry name" value="Guanylate_cyc"/>
    <property type="match status" value="1"/>
</dbReference>
<feature type="domain" description="Guanylate cyclase" evidence="3">
    <location>
        <begin position="407"/>
        <end position="521"/>
    </location>
</feature>
<feature type="region of interest" description="Disordered" evidence="1">
    <location>
        <begin position="589"/>
        <end position="616"/>
    </location>
</feature>
<dbReference type="AlphaFoldDB" id="A0A1C3RFL1"/>
<keyword evidence="2" id="KW-0472">Membrane</keyword>
<evidence type="ECO:0000256" key="2">
    <source>
        <dbReference type="SAM" id="Phobius"/>
    </source>
</evidence>
<sequence>MGTHDNQTYEVQVYNNGRWQVQARYPYQERVVAIHEAKELDHDKVGLAIRVILEDYNPDNGRHMESLIWRNKVEPKKKKVARTRSANSWADMAVSSDGRVGYLSEDVDMFLAEDDPSERLKAHVTPAMFLGICFSILAIGLGAGGAAAGLLYLLIKGMSLTVAEHAQKMILMAMFSIVFIIAATSTYSRYAARFELNPFRKKKKPTPTVEKSKISQEMEKAAEAIDKMEAAEPAPEPEAEEEFDFHEYIDESETETEEEIKEVAFSQEAEKQKAFLINFLGVTLGALKGPDASMETLNRFGLNLFMSGAVLRLAKDHGLSDDETTLILRRLLEMLGAKPDQADRFVSEFGKYLENDRHINLFKQSGDIAARLSNGDTSAQLIIRDVMQEWVNWKPPVDEKINPHLLTIMFTDMVGSTDLTTKHGDFAAQEVLKAHDLIVRTALTNLDGLEIKHLGDGIMASFKDHNKALEAAVEIHKRVEGNNNADPEFPLHIRIGLHAGEPIKKNNDLFGTAVQLAARLCDFTPSDSISISPDLVELCGEKPIYSFLDQGPQELKGFDEPKNVFQLDWTAPPLQYPDEELEAVIEGEAPLGEEPHAPDMDVQAPQEEPEIDKGFDEGLVVKETVEETPKNVSTPET</sequence>
<feature type="transmembrane region" description="Helical" evidence="2">
    <location>
        <begin position="170"/>
        <end position="192"/>
    </location>
</feature>
<feature type="transmembrane region" description="Helical" evidence="2">
    <location>
        <begin position="127"/>
        <end position="155"/>
    </location>
</feature>
<gene>
    <name evidence="4" type="ORF">MTBPR1_170029</name>
</gene>
<organism evidence="4 5">
    <name type="scientific">Candidatus Terasakiella magnetica</name>
    <dbReference type="NCBI Taxonomy" id="1867952"/>
    <lineage>
        <taxon>Bacteria</taxon>
        <taxon>Pseudomonadati</taxon>
        <taxon>Pseudomonadota</taxon>
        <taxon>Alphaproteobacteria</taxon>
        <taxon>Rhodospirillales</taxon>
        <taxon>Terasakiellaceae</taxon>
        <taxon>Terasakiella</taxon>
    </lineage>
</organism>
<dbReference type="PANTHER" id="PTHR43081">
    <property type="entry name" value="ADENYLATE CYCLASE, TERMINAL-DIFFERENTIATION SPECIFIC-RELATED"/>
    <property type="match status" value="1"/>
</dbReference>
<dbReference type="InterPro" id="IPR001054">
    <property type="entry name" value="A/G_cyclase"/>
</dbReference>
<dbReference type="GO" id="GO:0009190">
    <property type="term" value="P:cyclic nucleotide biosynthetic process"/>
    <property type="evidence" value="ECO:0007669"/>
    <property type="project" value="InterPro"/>
</dbReference>
<dbReference type="STRING" id="1867952.MTBPR1_170029"/>
<protein>
    <recommendedName>
        <fullName evidence="3">Guanylate cyclase domain-containing protein</fullName>
    </recommendedName>
</protein>
<dbReference type="SUPFAM" id="SSF55073">
    <property type="entry name" value="Nucleotide cyclase"/>
    <property type="match status" value="1"/>
</dbReference>
<evidence type="ECO:0000313" key="4">
    <source>
        <dbReference type="EMBL" id="SCA56083.1"/>
    </source>
</evidence>
<evidence type="ECO:0000313" key="5">
    <source>
        <dbReference type="Proteomes" id="UP000231658"/>
    </source>
</evidence>
<dbReference type="EMBL" id="FLYE01000009">
    <property type="protein sequence ID" value="SCA56083.1"/>
    <property type="molecule type" value="Genomic_DNA"/>
</dbReference>
<dbReference type="InterPro" id="IPR050697">
    <property type="entry name" value="Adenylyl/Guanylyl_Cyclase_3/4"/>
</dbReference>
<name>A0A1C3RFL1_9PROT</name>
<accession>A0A1C3RFL1</accession>
<keyword evidence="5" id="KW-1185">Reference proteome</keyword>
<dbReference type="PROSITE" id="PS50125">
    <property type="entry name" value="GUANYLATE_CYCLASE_2"/>
    <property type="match status" value="1"/>
</dbReference>
<dbReference type="OrthoDB" id="27092at2"/>
<dbReference type="SMART" id="SM00044">
    <property type="entry name" value="CYCc"/>
    <property type="match status" value="1"/>
</dbReference>
<dbReference type="PANTHER" id="PTHR43081:SF1">
    <property type="entry name" value="ADENYLATE CYCLASE, TERMINAL-DIFFERENTIATION SPECIFIC"/>
    <property type="match status" value="1"/>
</dbReference>
<dbReference type="GO" id="GO:0004016">
    <property type="term" value="F:adenylate cyclase activity"/>
    <property type="evidence" value="ECO:0007669"/>
    <property type="project" value="UniProtKB-ARBA"/>
</dbReference>
<dbReference type="GO" id="GO:0035556">
    <property type="term" value="P:intracellular signal transduction"/>
    <property type="evidence" value="ECO:0007669"/>
    <property type="project" value="InterPro"/>
</dbReference>
<dbReference type="Gene3D" id="3.30.70.1230">
    <property type="entry name" value="Nucleotide cyclase"/>
    <property type="match status" value="1"/>
</dbReference>
<dbReference type="CDD" id="cd07302">
    <property type="entry name" value="CHD"/>
    <property type="match status" value="1"/>
</dbReference>
<dbReference type="InterPro" id="IPR029787">
    <property type="entry name" value="Nucleotide_cyclase"/>
</dbReference>
<proteinExistence type="predicted"/>
<dbReference type="RefSeq" id="WP_069186768.1">
    <property type="nucleotide sequence ID" value="NZ_FLYE01000009.1"/>
</dbReference>
<reference evidence="4 5" key="1">
    <citation type="submission" date="2016-07" db="EMBL/GenBank/DDBJ databases">
        <authorList>
            <person name="Lefevre C.T."/>
        </authorList>
    </citation>
    <scope>NUCLEOTIDE SEQUENCE [LARGE SCALE GENOMIC DNA]</scope>
    <source>
        <strain evidence="4">PR1</strain>
    </source>
</reference>
<dbReference type="Proteomes" id="UP000231658">
    <property type="component" value="Unassembled WGS sequence"/>
</dbReference>
<keyword evidence="2" id="KW-0812">Transmembrane</keyword>
<keyword evidence="2" id="KW-1133">Transmembrane helix</keyword>
<evidence type="ECO:0000259" key="3">
    <source>
        <dbReference type="PROSITE" id="PS50125"/>
    </source>
</evidence>